<evidence type="ECO:0000313" key="3">
    <source>
        <dbReference type="EMBL" id="GFR70228.1"/>
    </source>
</evidence>
<sequence>MLFLLALLVLVGSRPNSSSSSSSSNINGSSCSNSSSSSSDSRSSSSSGSRISSSRSSSSGIYTSRLYLLIQATKSSSSLWTVSYPPSSFGTGQFETMLSIVSGALLQSWHIGESFSFHLCII</sequence>
<feature type="chain" id="PRO_5043382952" description="REJ domain-containing protein" evidence="2">
    <location>
        <begin position="20"/>
        <end position="122"/>
    </location>
</feature>
<keyword evidence="4" id="KW-1185">Reference proteome</keyword>
<protein>
    <recommendedName>
        <fullName evidence="5">REJ domain-containing protein</fullName>
    </recommendedName>
</protein>
<evidence type="ECO:0000256" key="2">
    <source>
        <dbReference type="SAM" id="SignalP"/>
    </source>
</evidence>
<keyword evidence="2" id="KW-0732">Signal</keyword>
<evidence type="ECO:0000313" key="4">
    <source>
        <dbReference type="Proteomes" id="UP000762676"/>
    </source>
</evidence>
<dbReference type="AlphaFoldDB" id="A0AAV4FA64"/>
<organism evidence="3 4">
    <name type="scientific">Elysia marginata</name>
    <dbReference type="NCBI Taxonomy" id="1093978"/>
    <lineage>
        <taxon>Eukaryota</taxon>
        <taxon>Metazoa</taxon>
        <taxon>Spiralia</taxon>
        <taxon>Lophotrochozoa</taxon>
        <taxon>Mollusca</taxon>
        <taxon>Gastropoda</taxon>
        <taxon>Heterobranchia</taxon>
        <taxon>Euthyneura</taxon>
        <taxon>Panpulmonata</taxon>
        <taxon>Sacoglossa</taxon>
        <taxon>Placobranchoidea</taxon>
        <taxon>Plakobranchidae</taxon>
        <taxon>Elysia</taxon>
    </lineage>
</organism>
<evidence type="ECO:0008006" key="5">
    <source>
        <dbReference type="Google" id="ProtNLM"/>
    </source>
</evidence>
<name>A0AAV4FA64_9GAST</name>
<feature type="signal peptide" evidence="2">
    <location>
        <begin position="1"/>
        <end position="19"/>
    </location>
</feature>
<dbReference type="EMBL" id="BMAT01000639">
    <property type="protein sequence ID" value="GFR70228.1"/>
    <property type="molecule type" value="Genomic_DNA"/>
</dbReference>
<comment type="caution">
    <text evidence="3">The sequence shown here is derived from an EMBL/GenBank/DDBJ whole genome shotgun (WGS) entry which is preliminary data.</text>
</comment>
<feature type="region of interest" description="Disordered" evidence="1">
    <location>
        <begin position="14"/>
        <end position="59"/>
    </location>
</feature>
<reference evidence="3 4" key="1">
    <citation type="journal article" date="2021" name="Elife">
        <title>Chloroplast acquisition without the gene transfer in kleptoplastic sea slugs, Plakobranchus ocellatus.</title>
        <authorList>
            <person name="Maeda T."/>
            <person name="Takahashi S."/>
            <person name="Yoshida T."/>
            <person name="Shimamura S."/>
            <person name="Takaki Y."/>
            <person name="Nagai Y."/>
            <person name="Toyoda A."/>
            <person name="Suzuki Y."/>
            <person name="Arimoto A."/>
            <person name="Ishii H."/>
            <person name="Satoh N."/>
            <person name="Nishiyama T."/>
            <person name="Hasebe M."/>
            <person name="Maruyama T."/>
            <person name="Minagawa J."/>
            <person name="Obokata J."/>
            <person name="Shigenobu S."/>
        </authorList>
    </citation>
    <scope>NUCLEOTIDE SEQUENCE [LARGE SCALE GENOMIC DNA]</scope>
</reference>
<gene>
    <name evidence="3" type="ORF">ElyMa_000323000</name>
</gene>
<proteinExistence type="predicted"/>
<dbReference type="Proteomes" id="UP000762676">
    <property type="component" value="Unassembled WGS sequence"/>
</dbReference>
<accession>A0AAV4FA64</accession>
<evidence type="ECO:0000256" key="1">
    <source>
        <dbReference type="SAM" id="MobiDB-lite"/>
    </source>
</evidence>